<dbReference type="Proteomes" id="UP000244523">
    <property type="component" value="Unassembled WGS sequence"/>
</dbReference>
<accession>A0A2T6K8J2</accession>
<reference evidence="1 2" key="1">
    <citation type="submission" date="2018-04" db="EMBL/GenBank/DDBJ databases">
        <title>Genomic Encyclopedia of Archaeal and Bacterial Type Strains, Phase II (KMG-II): from individual species to whole genera.</title>
        <authorList>
            <person name="Goeker M."/>
        </authorList>
    </citation>
    <scope>NUCLEOTIDE SEQUENCE [LARGE SCALE GENOMIC DNA]</scope>
    <source>
        <strain evidence="1 2">DSM 29955</strain>
    </source>
</reference>
<dbReference type="AlphaFoldDB" id="A0A2T6K8J2"/>
<keyword evidence="2" id="KW-1185">Reference proteome</keyword>
<dbReference type="RefSeq" id="WP_168769531.1">
    <property type="nucleotide sequence ID" value="NZ_QBUD01000015.1"/>
</dbReference>
<evidence type="ECO:0000313" key="2">
    <source>
        <dbReference type="Proteomes" id="UP000244523"/>
    </source>
</evidence>
<protein>
    <submittedName>
        <fullName evidence="1">Uncharacterized protein</fullName>
    </submittedName>
</protein>
<name>A0A2T6K8J2_9RHOB</name>
<sequence>MMMPEQQTATLEEVLRMLARATPGQIKRLRDHIAQLPKSEMQRYDA</sequence>
<comment type="caution">
    <text evidence="1">The sequence shown here is derived from an EMBL/GenBank/DDBJ whole genome shotgun (WGS) entry which is preliminary data.</text>
</comment>
<dbReference type="EMBL" id="QBUD01000015">
    <property type="protein sequence ID" value="PUB11064.1"/>
    <property type="molecule type" value="Genomic_DNA"/>
</dbReference>
<evidence type="ECO:0000313" key="1">
    <source>
        <dbReference type="EMBL" id="PUB11064.1"/>
    </source>
</evidence>
<gene>
    <name evidence="1" type="ORF">C8N45_11548</name>
</gene>
<proteinExistence type="predicted"/>
<organism evidence="1 2">
    <name type="scientific">Yoonia sediminilitoris</name>
    <dbReference type="NCBI Taxonomy" id="1286148"/>
    <lineage>
        <taxon>Bacteria</taxon>
        <taxon>Pseudomonadati</taxon>
        <taxon>Pseudomonadota</taxon>
        <taxon>Alphaproteobacteria</taxon>
        <taxon>Rhodobacterales</taxon>
        <taxon>Paracoccaceae</taxon>
        <taxon>Yoonia</taxon>
    </lineage>
</organism>